<dbReference type="InterPro" id="IPR001867">
    <property type="entry name" value="OmpR/PhoB-type_DNA-bd"/>
</dbReference>
<organism evidence="10 11">
    <name type="scientific">Cohnella cellulosilytica</name>
    <dbReference type="NCBI Taxonomy" id="986710"/>
    <lineage>
        <taxon>Bacteria</taxon>
        <taxon>Bacillati</taxon>
        <taxon>Bacillota</taxon>
        <taxon>Bacilli</taxon>
        <taxon>Bacillales</taxon>
        <taxon>Paenibacillaceae</taxon>
        <taxon>Cohnella</taxon>
    </lineage>
</organism>
<dbReference type="InterPro" id="IPR011006">
    <property type="entry name" value="CheY-like_superfamily"/>
</dbReference>
<evidence type="ECO:0000256" key="4">
    <source>
        <dbReference type="ARBA" id="ARBA00023125"/>
    </source>
</evidence>
<feature type="domain" description="OmpR/PhoB-type" evidence="9">
    <location>
        <begin position="133"/>
        <end position="228"/>
    </location>
</feature>
<feature type="DNA-binding region" description="OmpR/PhoB-type" evidence="7">
    <location>
        <begin position="133"/>
        <end position="228"/>
    </location>
</feature>
<dbReference type="Gene3D" id="6.10.250.690">
    <property type="match status" value="1"/>
</dbReference>
<evidence type="ECO:0000256" key="1">
    <source>
        <dbReference type="ARBA" id="ARBA00022553"/>
    </source>
</evidence>
<dbReference type="Gene3D" id="1.10.10.10">
    <property type="entry name" value="Winged helix-like DNA-binding domain superfamily/Winged helix DNA-binding domain"/>
    <property type="match status" value="1"/>
</dbReference>
<evidence type="ECO:0000259" key="9">
    <source>
        <dbReference type="PROSITE" id="PS51755"/>
    </source>
</evidence>
<evidence type="ECO:0000256" key="3">
    <source>
        <dbReference type="ARBA" id="ARBA00023015"/>
    </source>
</evidence>
<evidence type="ECO:0000256" key="5">
    <source>
        <dbReference type="ARBA" id="ARBA00023163"/>
    </source>
</evidence>
<keyword evidence="3" id="KW-0805">Transcription regulation</keyword>
<dbReference type="Gene3D" id="3.40.50.2300">
    <property type="match status" value="1"/>
</dbReference>
<proteinExistence type="predicted"/>
<keyword evidence="5" id="KW-0804">Transcription</keyword>
<dbReference type="SMART" id="SM00448">
    <property type="entry name" value="REC"/>
    <property type="match status" value="1"/>
</dbReference>
<sequence length="233" mass="26825">MTDAIKVLAIEDEESIRDILVYALRREGFHVKAAATGEEGMELLERFAPDVLLLDVNLPDADGFDLCRAVSANARIPILLLTARHDLVDKVLGLELGADDYITKPFEIREVIARIKAVLRRRDIERDGGSRPPRLIVLSDKLELDRSGHAVFRDGQPIKLKPKEYELLLLFRDHPNRVFSREEILDRVWEMDYDGDVRTVDVHVQRIRKKLDESLIETVFGVGYKWRGRSRRC</sequence>
<keyword evidence="1 6" id="KW-0597">Phosphoprotein</keyword>
<dbReference type="InterPro" id="IPR039420">
    <property type="entry name" value="WalR-like"/>
</dbReference>
<evidence type="ECO:0000313" key="10">
    <source>
        <dbReference type="EMBL" id="MFC7147137.1"/>
    </source>
</evidence>
<comment type="caution">
    <text evidence="10">The sequence shown here is derived from an EMBL/GenBank/DDBJ whole genome shotgun (WGS) entry which is preliminary data.</text>
</comment>
<accession>A0ABW2F4S4</accession>
<keyword evidence="2" id="KW-0902">Two-component regulatory system</keyword>
<dbReference type="Proteomes" id="UP001596378">
    <property type="component" value="Unassembled WGS sequence"/>
</dbReference>
<dbReference type="SMART" id="SM00862">
    <property type="entry name" value="Trans_reg_C"/>
    <property type="match status" value="1"/>
</dbReference>
<gene>
    <name evidence="10" type="ORF">ACFQMJ_01205</name>
</gene>
<keyword evidence="4 7" id="KW-0238">DNA-binding</keyword>
<dbReference type="SUPFAM" id="SSF52172">
    <property type="entry name" value="CheY-like"/>
    <property type="match status" value="1"/>
</dbReference>
<dbReference type="Pfam" id="PF00072">
    <property type="entry name" value="Response_reg"/>
    <property type="match status" value="1"/>
</dbReference>
<dbReference type="PANTHER" id="PTHR48111:SF40">
    <property type="entry name" value="PHOSPHATE REGULON TRANSCRIPTIONAL REGULATORY PROTEIN PHOB"/>
    <property type="match status" value="1"/>
</dbReference>
<protein>
    <submittedName>
        <fullName evidence="10">Response regulator transcription factor</fullName>
    </submittedName>
</protein>
<reference evidence="11" key="1">
    <citation type="journal article" date="2019" name="Int. J. Syst. Evol. Microbiol.">
        <title>The Global Catalogue of Microorganisms (GCM) 10K type strain sequencing project: providing services to taxonomists for standard genome sequencing and annotation.</title>
        <authorList>
            <consortium name="The Broad Institute Genomics Platform"/>
            <consortium name="The Broad Institute Genome Sequencing Center for Infectious Disease"/>
            <person name="Wu L."/>
            <person name="Ma J."/>
        </authorList>
    </citation>
    <scope>NUCLEOTIDE SEQUENCE [LARGE SCALE GENOMIC DNA]</scope>
    <source>
        <strain evidence="11">KCTC 12907</strain>
    </source>
</reference>
<dbReference type="PROSITE" id="PS51755">
    <property type="entry name" value="OMPR_PHOB"/>
    <property type="match status" value="1"/>
</dbReference>
<dbReference type="Pfam" id="PF00486">
    <property type="entry name" value="Trans_reg_C"/>
    <property type="match status" value="1"/>
</dbReference>
<dbReference type="CDD" id="cd00383">
    <property type="entry name" value="trans_reg_C"/>
    <property type="match status" value="1"/>
</dbReference>
<evidence type="ECO:0000313" key="11">
    <source>
        <dbReference type="Proteomes" id="UP001596378"/>
    </source>
</evidence>
<dbReference type="EMBL" id="JBHTAI010000001">
    <property type="protein sequence ID" value="MFC7147137.1"/>
    <property type="molecule type" value="Genomic_DNA"/>
</dbReference>
<name>A0ABW2F4S4_9BACL</name>
<feature type="domain" description="Response regulatory" evidence="8">
    <location>
        <begin position="6"/>
        <end position="119"/>
    </location>
</feature>
<dbReference type="PROSITE" id="PS50110">
    <property type="entry name" value="RESPONSE_REGULATORY"/>
    <property type="match status" value="1"/>
</dbReference>
<feature type="modified residue" description="4-aspartylphosphate" evidence="6">
    <location>
        <position position="55"/>
    </location>
</feature>
<evidence type="ECO:0000256" key="7">
    <source>
        <dbReference type="PROSITE-ProRule" id="PRU01091"/>
    </source>
</evidence>
<dbReference type="InterPro" id="IPR001789">
    <property type="entry name" value="Sig_transdc_resp-reg_receiver"/>
</dbReference>
<keyword evidence="11" id="KW-1185">Reference proteome</keyword>
<dbReference type="InterPro" id="IPR036388">
    <property type="entry name" value="WH-like_DNA-bd_sf"/>
</dbReference>
<evidence type="ECO:0000256" key="2">
    <source>
        <dbReference type="ARBA" id="ARBA00023012"/>
    </source>
</evidence>
<dbReference type="PANTHER" id="PTHR48111">
    <property type="entry name" value="REGULATOR OF RPOS"/>
    <property type="match status" value="1"/>
</dbReference>
<dbReference type="RefSeq" id="WP_378047031.1">
    <property type="nucleotide sequence ID" value="NZ_JBHMDN010000012.1"/>
</dbReference>
<evidence type="ECO:0000256" key="6">
    <source>
        <dbReference type="PROSITE-ProRule" id="PRU00169"/>
    </source>
</evidence>
<evidence type="ECO:0000259" key="8">
    <source>
        <dbReference type="PROSITE" id="PS50110"/>
    </source>
</evidence>